<comment type="caution">
    <text evidence="1">The sequence shown here is derived from an EMBL/GenBank/DDBJ whole genome shotgun (WGS) entry which is preliminary data.</text>
</comment>
<evidence type="ECO:0000313" key="2">
    <source>
        <dbReference type="Proteomes" id="UP000092093"/>
    </source>
</evidence>
<sequence>MNESPVDKLLKGDYSDWFVTIDGQKVPSGFGVTNEEMLKIKEYFGDNVVIFNESMSKEEVEKQIKKVEDFRLSGNE</sequence>
<dbReference type="EMBL" id="LJOW01000002">
    <property type="protein sequence ID" value="OBQ45558.1"/>
    <property type="molecule type" value="Genomic_DNA"/>
</dbReference>
<organism evidence="1 2">
    <name type="scientific">Aphanizomenon flos-aquae WA102</name>
    <dbReference type="NCBI Taxonomy" id="1710896"/>
    <lineage>
        <taxon>Bacteria</taxon>
        <taxon>Bacillati</taxon>
        <taxon>Cyanobacteriota</taxon>
        <taxon>Cyanophyceae</taxon>
        <taxon>Nostocales</taxon>
        <taxon>Aphanizomenonaceae</taxon>
        <taxon>Aphanizomenon</taxon>
    </lineage>
</organism>
<proteinExistence type="predicted"/>
<dbReference type="AlphaFoldDB" id="A0A1B7X8A1"/>
<evidence type="ECO:0000313" key="1">
    <source>
        <dbReference type="EMBL" id="OBQ45558.1"/>
    </source>
</evidence>
<reference evidence="1 2" key="1">
    <citation type="submission" date="2015-09" db="EMBL/GenBank/DDBJ databases">
        <title>Aphanizomenon flos-aquae WA102.</title>
        <authorList>
            <person name="Driscoll C."/>
        </authorList>
    </citation>
    <scope>NUCLEOTIDE SEQUENCE [LARGE SCALE GENOMIC DNA]</scope>
    <source>
        <strain evidence="1">WA102</strain>
    </source>
</reference>
<name>A0A1B7X8A1_APHFL</name>
<protein>
    <submittedName>
        <fullName evidence="1">Uncharacterized protein</fullName>
    </submittedName>
</protein>
<dbReference type="Proteomes" id="UP000092093">
    <property type="component" value="Unassembled WGS sequence"/>
</dbReference>
<accession>A0A1B7X8A1</accession>
<gene>
    <name evidence="1" type="ORF">AN484_00870</name>
</gene>